<reference evidence="2" key="1">
    <citation type="submission" date="2021-01" db="EMBL/GenBank/DDBJ databases">
        <title>Description of Breznakiella homolactica.</title>
        <authorList>
            <person name="Song Y."/>
            <person name="Brune A."/>
        </authorList>
    </citation>
    <scope>NUCLEOTIDE SEQUENCE</scope>
    <source>
        <strain evidence="2">RmG30</strain>
    </source>
</reference>
<feature type="signal peptide" evidence="1">
    <location>
        <begin position="1"/>
        <end position="19"/>
    </location>
</feature>
<feature type="chain" id="PRO_5031087251" evidence="1">
    <location>
        <begin position="20"/>
        <end position="222"/>
    </location>
</feature>
<organism evidence="2 3">
    <name type="scientific">Breznakiella homolactica</name>
    <dbReference type="NCBI Taxonomy" id="2798577"/>
    <lineage>
        <taxon>Bacteria</taxon>
        <taxon>Pseudomonadati</taxon>
        <taxon>Spirochaetota</taxon>
        <taxon>Spirochaetia</taxon>
        <taxon>Spirochaetales</taxon>
        <taxon>Breznakiellaceae</taxon>
        <taxon>Breznakiella</taxon>
    </lineage>
</organism>
<keyword evidence="3" id="KW-1185">Reference proteome</keyword>
<evidence type="ECO:0000313" key="2">
    <source>
        <dbReference type="EMBL" id="QQO10605.1"/>
    </source>
</evidence>
<keyword evidence="1" id="KW-0732">Signal</keyword>
<sequence>MKKVICTFILMAVTFIVLADSLDEKIDSFWRYISQNENKILSAKQTDQELYTDLYDEIQKINNNLSVFLENNIVNGRKNIIISANSNPDYFKLCDEIVTRAPKFEVINPVSLIPPLEVIEPFIYGDIKFSADDVRVHFDKDDKKVDLFFFLTNEHTNRIKIDKSGQMYDIYMQMLYIMTQQILGERKTGERIGSGEIILMSLLMPTVPFIDIGNIIEDNYGE</sequence>
<dbReference type="KEGG" id="bhc:JFL75_06730"/>
<protein>
    <submittedName>
        <fullName evidence="2">Uncharacterized protein</fullName>
    </submittedName>
</protein>
<dbReference type="Proteomes" id="UP000595917">
    <property type="component" value="Chromosome"/>
</dbReference>
<evidence type="ECO:0000256" key="1">
    <source>
        <dbReference type="SAM" id="SignalP"/>
    </source>
</evidence>
<proteinExistence type="predicted"/>
<dbReference type="AlphaFoldDB" id="A0A7T7XQE8"/>
<evidence type="ECO:0000313" key="3">
    <source>
        <dbReference type="Proteomes" id="UP000595917"/>
    </source>
</evidence>
<name>A0A7T7XQE8_9SPIR</name>
<gene>
    <name evidence="2" type="ORF">JFL75_06730</name>
</gene>
<accession>A0A7T7XQE8</accession>
<dbReference type="EMBL" id="CP067089">
    <property type="protein sequence ID" value="QQO10605.1"/>
    <property type="molecule type" value="Genomic_DNA"/>
</dbReference>
<dbReference type="RefSeq" id="WP_215627910.1">
    <property type="nucleotide sequence ID" value="NZ_CP067089.2"/>
</dbReference>